<comment type="caution">
    <text evidence="1">The sequence shown here is derived from an EMBL/GenBank/DDBJ whole genome shotgun (WGS) entry which is preliminary data.</text>
</comment>
<feature type="non-terminal residue" evidence="1">
    <location>
        <position position="144"/>
    </location>
</feature>
<keyword evidence="2" id="KW-1185">Reference proteome</keyword>
<organism evidence="1 2">
    <name type="scientific">Corchorus olitorius</name>
    <dbReference type="NCBI Taxonomy" id="93759"/>
    <lineage>
        <taxon>Eukaryota</taxon>
        <taxon>Viridiplantae</taxon>
        <taxon>Streptophyta</taxon>
        <taxon>Embryophyta</taxon>
        <taxon>Tracheophyta</taxon>
        <taxon>Spermatophyta</taxon>
        <taxon>Magnoliopsida</taxon>
        <taxon>eudicotyledons</taxon>
        <taxon>Gunneridae</taxon>
        <taxon>Pentapetalae</taxon>
        <taxon>rosids</taxon>
        <taxon>malvids</taxon>
        <taxon>Malvales</taxon>
        <taxon>Malvaceae</taxon>
        <taxon>Grewioideae</taxon>
        <taxon>Apeibeae</taxon>
        <taxon>Corchorus</taxon>
    </lineage>
</organism>
<reference evidence="2" key="1">
    <citation type="submission" date="2013-09" db="EMBL/GenBank/DDBJ databases">
        <title>Corchorus olitorius genome sequencing.</title>
        <authorList>
            <person name="Alam M."/>
            <person name="Haque M.S."/>
            <person name="Islam M.S."/>
            <person name="Emdad E.M."/>
            <person name="Islam M.M."/>
            <person name="Ahmed B."/>
            <person name="Halim A."/>
            <person name="Hossen Q.M.M."/>
            <person name="Hossain M.Z."/>
            <person name="Ahmed R."/>
            <person name="Khan M.M."/>
            <person name="Islam R."/>
            <person name="Rashid M.M."/>
            <person name="Khan S.A."/>
            <person name="Rahman M.S."/>
            <person name="Alam M."/>
            <person name="Yahiya A.S."/>
            <person name="Khan M.S."/>
            <person name="Azam M.S."/>
            <person name="Haque T."/>
            <person name="Lashkar M.Z.H."/>
            <person name="Akhand A.I."/>
            <person name="Morshed G."/>
            <person name="Roy S."/>
            <person name="Uddin K.S."/>
            <person name="Rabeya T."/>
            <person name="Hossain A.S."/>
            <person name="Chowdhury A."/>
            <person name="Snigdha A.R."/>
            <person name="Mortoza M.S."/>
            <person name="Matin S.A."/>
            <person name="Hoque S.M.E."/>
            <person name="Islam M.K."/>
            <person name="Roy D.K."/>
            <person name="Haider R."/>
            <person name="Moosa M.M."/>
            <person name="Elias S.M."/>
            <person name="Hasan A.M."/>
            <person name="Jahan S."/>
            <person name="Shafiuddin M."/>
            <person name="Mahmood N."/>
            <person name="Shommy N.S."/>
        </authorList>
    </citation>
    <scope>NUCLEOTIDE SEQUENCE [LARGE SCALE GENOMIC DNA]</scope>
    <source>
        <strain evidence="2">cv. O-4</strain>
    </source>
</reference>
<evidence type="ECO:0000313" key="1">
    <source>
        <dbReference type="EMBL" id="OMP13191.1"/>
    </source>
</evidence>
<dbReference type="Proteomes" id="UP000187203">
    <property type="component" value="Unassembled WGS sequence"/>
</dbReference>
<proteinExistence type="predicted"/>
<dbReference type="AlphaFoldDB" id="A0A1R3L1J2"/>
<dbReference type="EMBL" id="AWUE01004914">
    <property type="protein sequence ID" value="OMP13191.1"/>
    <property type="molecule type" value="Genomic_DNA"/>
</dbReference>
<evidence type="ECO:0000313" key="2">
    <source>
        <dbReference type="Proteomes" id="UP000187203"/>
    </source>
</evidence>
<protein>
    <submittedName>
        <fullName evidence="1">Uncharacterized protein</fullName>
    </submittedName>
</protein>
<accession>A0A1R3L1J2</accession>
<gene>
    <name evidence="1" type="ORF">COLO4_02115</name>
</gene>
<sequence>MLGHAGVEVTPEALFAALEVRDDEIVLRLELPVEAHLVDAGLLHHGFYANSPHAFVVKQLTRRLEQAGVRVLTADAARRRLGLINGVGGGNGGKCAGSATGSGGHGDTPAGAAGGKPPATPVSFECCLTCYRAVPTIATTLLPT</sequence>
<name>A0A1R3L1J2_9ROSI</name>